<keyword evidence="8" id="KW-1185">Reference proteome</keyword>
<keyword evidence="6" id="KW-0472">Membrane</keyword>
<dbReference type="GO" id="GO:0008961">
    <property type="term" value="F:phosphatidylglycerol-prolipoprotein diacylglyceryl transferase activity"/>
    <property type="evidence" value="ECO:0007669"/>
    <property type="project" value="InterPro"/>
</dbReference>
<reference evidence="7" key="1">
    <citation type="submission" date="2016-08" db="EMBL/GenBank/DDBJ databases">
        <title>Complete genome of Cloacibacillus porcorum.</title>
        <authorList>
            <person name="Looft T."/>
            <person name="Bayles D.O."/>
            <person name="Alt D.P."/>
        </authorList>
    </citation>
    <scope>NUCLEOTIDE SEQUENCE [LARGE SCALE GENOMIC DNA]</scope>
    <source>
        <strain evidence="7">CL-84</strain>
    </source>
</reference>
<dbReference type="GO" id="GO:0042158">
    <property type="term" value="P:lipoprotein biosynthetic process"/>
    <property type="evidence" value="ECO:0007669"/>
    <property type="project" value="InterPro"/>
</dbReference>
<dbReference type="AlphaFoldDB" id="A0A1B2I6H0"/>
<name>A0A1B2I6H0_9BACT</name>
<keyword evidence="2" id="KW-1003">Cell membrane</keyword>
<evidence type="ECO:0000313" key="7">
    <source>
        <dbReference type="EMBL" id="ANZ45572.1"/>
    </source>
</evidence>
<accession>A0A1B2I6H0</accession>
<proteinExistence type="inferred from homology"/>
<dbReference type="PANTHER" id="PTHR30589">
    <property type="entry name" value="PROLIPOPROTEIN DIACYLGLYCERYL TRANSFERASE"/>
    <property type="match status" value="1"/>
</dbReference>
<keyword evidence="4" id="KW-0812">Transmembrane</keyword>
<protein>
    <submittedName>
        <fullName evidence="7">Uncharacterized protein</fullName>
    </submittedName>
</protein>
<evidence type="ECO:0000256" key="3">
    <source>
        <dbReference type="ARBA" id="ARBA00022679"/>
    </source>
</evidence>
<keyword evidence="3" id="KW-0808">Transferase</keyword>
<dbReference type="GeneID" id="83058398"/>
<dbReference type="KEGG" id="cpor:BED41_11120"/>
<evidence type="ECO:0000256" key="2">
    <source>
        <dbReference type="ARBA" id="ARBA00022475"/>
    </source>
</evidence>
<dbReference type="EMBL" id="CP016757">
    <property type="protein sequence ID" value="ANZ45572.1"/>
    <property type="molecule type" value="Genomic_DNA"/>
</dbReference>
<gene>
    <name evidence="7" type="ORF">BED41_11120</name>
</gene>
<dbReference type="InterPro" id="IPR001640">
    <property type="entry name" value="Lgt"/>
</dbReference>
<dbReference type="PANTHER" id="PTHR30589:SF0">
    <property type="entry name" value="PHOSPHATIDYLGLYCEROL--PROLIPOPROTEIN DIACYLGLYCERYL TRANSFERASE"/>
    <property type="match status" value="1"/>
</dbReference>
<evidence type="ECO:0000256" key="1">
    <source>
        <dbReference type="ARBA" id="ARBA00007150"/>
    </source>
</evidence>
<evidence type="ECO:0000256" key="4">
    <source>
        <dbReference type="ARBA" id="ARBA00022692"/>
    </source>
</evidence>
<evidence type="ECO:0000313" key="8">
    <source>
        <dbReference type="Proteomes" id="UP000093044"/>
    </source>
</evidence>
<dbReference type="Proteomes" id="UP000093044">
    <property type="component" value="Chromosome"/>
</dbReference>
<organism evidence="7 8">
    <name type="scientific">Cloacibacillus porcorum</name>
    <dbReference type="NCBI Taxonomy" id="1197717"/>
    <lineage>
        <taxon>Bacteria</taxon>
        <taxon>Thermotogati</taxon>
        <taxon>Synergistota</taxon>
        <taxon>Synergistia</taxon>
        <taxon>Synergistales</taxon>
        <taxon>Synergistaceae</taxon>
        <taxon>Cloacibacillus</taxon>
    </lineage>
</organism>
<keyword evidence="5" id="KW-1133">Transmembrane helix</keyword>
<evidence type="ECO:0000256" key="5">
    <source>
        <dbReference type="ARBA" id="ARBA00022989"/>
    </source>
</evidence>
<sequence>MYPIIFKISFVEARSYYLLWASALLIFVFWTRRRAERIWGMDDDAVTSVLLWVYCAGILGSFAASVAEKLPLYLSGELTLKMTLRGLSSGGGMLAGGLVGIWRLWKYKINIEDFAEAAAVPSAALLGVGRIGCLMEGCCEGIGKYCSDAPWWTVHLHYDPAGFYRYPSQLFESLASFGILLLLLAVERMARRIRGERSIAVAFPLFMTLYGLYRFVFDNFREQPAGASGSGELIWLFAVVFGILWLVFSAMRLLRTRGR</sequence>
<dbReference type="GO" id="GO:0005886">
    <property type="term" value="C:plasma membrane"/>
    <property type="evidence" value="ECO:0007669"/>
    <property type="project" value="InterPro"/>
</dbReference>
<dbReference type="STRING" id="1197717.BED41_11120"/>
<evidence type="ECO:0000256" key="6">
    <source>
        <dbReference type="ARBA" id="ARBA00023136"/>
    </source>
</evidence>
<comment type="similarity">
    <text evidence="1">Belongs to the Lgt family.</text>
</comment>
<dbReference type="OrthoDB" id="871140at2"/>
<dbReference type="Pfam" id="PF01790">
    <property type="entry name" value="LGT"/>
    <property type="match status" value="1"/>
</dbReference>
<dbReference type="RefSeq" id="WP_066746135.1">
    <property type="nucleotide sequence ID" value="NZ_CALCLR010000080.1"/>
</dbReference>